<dbReference type="AlphaFoldDB" id="A0A6A7C7A2"/>
<feature type="compositionally biased region" description="Acidic residues" evidence="1">
    <location>
        <begin position="56"/>
        <end position="69"/>
    </location>
</feature>
<dbReference type="OrthoDB" id="5206740at2759"/>
<keyword evidence="3" id="KW-1185">Reference proteome</keyword>
<accession>A0A6A7C7A2</accession>
<reference evidence="2" key="1">
    <citation type="journal article" date="2020" name="Stud. Mycol.">
        <title>101 Dothideomycetes genomes: a test case for predicting lifestyles and emergence of pathogens.</title>
        <authorList>
            <person name="Haridas S."/>
            <person name="Albert R."/>
            <person name="Binder M."/>
            <person name="Bloem J."/>
            <person name="Labutti K."/>
            <person name="Salamov A."/>
            <person name="Andreopoulos B."/>
            <person name="Baker S."/>
            <person name="Barry K."/>
            <person name="Bills G."/>
            <person name="Bluhm B."/>
            <person name="Cannon C."/>
            <person name="Castanera R."/>
            <person name="Culley D."/>
            <person name="Daum C."/>
            <person name="Ezra D."/>
            <person name="Gonzalez J."/>
            <person name="Henrissat B."/>
            <person name="Kuo A."/>
            <person name="Liang C."/>
            <person name="Lipzen A."/>
            <person name="Lutzoni F."/>
            <person name="Magnuson J."/>
            <person name="Mondo S."/>
            <person name="Nolan M."/>
            <person name="Ohm R."/>
            <person name="Pangilinan J."/>
            <person name="Park H.-J."/>
            <person name="Ramirez L."/>
            <person name="Alfaro M."/>
            <person name="Sun H."/>
            <person name="Tritt A."/>
            <person name="Yoshinaga Y."/>
            <person name="Zwiers L.-H."/>
            <person name="Turgeon B."/>
            <person name="Goodwin S."/>
            <person name="Spatafora J."/>
            <person name="Crous P."/>
            <person name="Grigoriev I."/>
        </authorList>
    </citation>
    <scope>NUCLEOTIDE SEQUENCE</scope>
    <source>
        <strain evidence="2">CBS 480.64</strain>
    </source>
</reference>
<feature type="non-terminal residue" evidence="2">
    <location>
        <position position="93"/>
    </location>
</feature>
<sequence>AAKRVAFRAPLEEIIQTAKYTMAHYDLACSEPRLSAARQEEGEAHKAALRRSSKADDDEPNDDSNDDDEHNIMYPVTPVAGRRKRHRQWRWTL</sequence>
<feature type="compositionally biased region" description="Basic residues" evidence="1">
    <location>
        <begin position="81"/>
        <end position="93"/>
    </location>
</feature>
<name>A0A6A7C7A2_9PEZI</name>
<evidence type="ECO:0000256" key="1">
    <source>
        <dbReference type="SAM" id="MobiDB-lite"/>
    </source>
</evidence>
<evidence type="ECO:0000313" key="2">
    <source>
        <dbReference type="EMBL" id="KAF2862548.1"/>
    </source>
</evidence>
<evidence type="ECO:0000313" key="3">
    <source>
        <dbReference type="Proteomes" id="UP000799421"/>
    </source>
</evidence>
<gene>
    <name evidence="2" type="ORF">K470DRAFT_198192</name>
</gene>
<feature type="region of interest" description="Disordered" evidence="1">
    <location>
        <begin position="36"/>
        <end position="93"/>
    </location>
</feature>
<organism evidence="2 3">
    <name type="scientific">Piedraia hortae CBS 480.64</name>
    <dbReference type="NCBI Taxonomy" id="1314780"/>
    <lineage>
        <taxon>Eukaryota</taxon>
        <taxon>Fungi</taxon>
        <taxon>Dikarya</taxon>
        <taxon>Ascomycota</taxon>
        <taxon>Pezizomycotina</taxon>
        <taxon>Dothideomycetes</taxon>
        <taxon>Dothideomycetidae</taxon>
        <taxon>Capnodiales</taxon>
        <taxon>Piedraiaceae</taxon>
        <taxon>Piedraia</taxon>
    </lineage>
</organism>
<proteinExistence type="predicted"/>
<dbReference type="EMBL" id="MU005965">
    <property type="protein sequence ID" value="KAF2862548.1"/>
    <property type="molecule type" value="Genomic_DNA"/>
</dbReference>
<feature type="non-terminal residue" evidence="2">
    <location>
        <position position="1"/>
    </location>
</feature>
<protein>
    <submittedName>
        <fullName evidence="2">Uncharacterized protein</fullName>
    </submittedName>
</protein>
<dbReference type="Proteomes" id="UP000799421">
    <property type="component" value="Unassembled WGS sequence"/>
</dbReference>